<dbReference type="SMART" id="SM00421">
    <property type="entry name" value="HTH_LUXR"/>
    <property type="match status" value="1"/>
</dbReference>
<dbReference type="EMBL" id="BAABHQ010000019">
    <property type="protein sequence ID" value="GAA4890410.1"/>
    <property type="molecule type" value="Genomic_DNA"/>
</dbReference>
<keyword evidence="1" id="KW-0805">Transcription regulation</keyword>
<dbReference type="PRINTS" id="PR00038">
    <property type="entry name" value="HTHLUXR"/>
</dbReference>
<dbReference type="InterPro" id="IPR000792">
    <property type="entry name" value="Tscrpt_reg_LuxR_C"/>
</dbReference>
<sequence>MHLTLAEAAIAQAEGRAADVAGTLAALTPELLEPDRIRLYSGWWLPALVDSHLDTGRLDDAATALAALERVPAAGSCLPVACAWLGGRLAAARGDLAAARRTFEAGLALPADGGEPAWYRTRLRHAHGRALVLAGHRADGRAALDAAADAYSRLGARPFLDRCLADLADATEPADLAAAPAGGGPPEILRRDRWAEELTDREREVTTLVGRGWTNPEIAAELFVSTKTVEYHLRNVYGKLGLAGRRALRDRVQSR</sequence>
<evidence type="ECO:0000256" key="2">
    <source>
        <dbReference type="ARBA" id="ARBA00023125"/>
    </source>
</evidence>
<evidence type="ECO:0000256" key="3">
    <source>
        <dbReference type="ARBA" id="ARBA00023163"/>
    </source>
</evidence>
<dbReference type="InterPro" id="IPR016032">
    <property type="entry name" value="Sig_transdc_resp-reg_C-effctor"/>
</dbReference>
<dbReference type="PROSITE" id="PS50043">
    <property type="entry name" value="HTH_LUXR_2"/>
    <property type="match status" value="1"/>
</dbReference>
<dbReference type="InterPro" id="IPR036388">
    <property type="entry name" value="WH-like_DNA-bd_sf"/>
</dbReference>
<dbReference type="PANTHER" id="PTHR44688">
    <property type="entry name" value="DNA-BINDING TRANSCRIPTIONAL ACTIVATOR DEVR_DOSR"/>
    <property type="match status" value="1"/>
</dbReference>
<evidence type="ECO:0000313" key="5">
    <source>
        <dbReference type="EMBL" id="GAA4890410.1"/>
    </source>
</evidence>
<feature type="domain" description="HTH luxR-type" evidence="4">
    <location>
        <begin position="191"/>
        <end position="255"/>
    </location>
</feature>
<dbReference type="PROSITE" id="PS00622">
    <property type="entry name" value="HTH_LUXR_1"/>
    <property type="match status" value="1"/>
</dbReference>
<dbReference type="RefSeq" id="WP_274234135.1">
    <property type="nucleotide sequence ID" value="NZ_BAABHQ010000019.1"/>
</dbReference>
<keyword evidence="2" id="KW-0238">DNA-binding</keyword>
<evidence type="ECO:0000256" key="1">
    <source>
        <dbReference type="ARBA" id="ARBA00023015"/>
    </source>
</evidence>
<name>A0ABP9EZT1_9PSEU</name>
<dbReference type="CDD" id="cd06170">
    <property type="entry name" value="LuxR_C_like"/>
    <property type="match status" value="1"/>
</dbReference>
<dbReference type="PANTHER" id="PTHR44688:SF16">
    <property type="entry name" value="DNA-BINDING TRANSCRIPTIONAL ACTIVATOR DEVR_DOSR"/>
    <property type="match status" value="1"/>
</dbReference>
<comment type="caution">
    <text evidence="5">The sequence shown here is derived from an EMBL/GenBank/DDBJ whole genome shotgun (WGS) entry which is preliminary data.</text>
</comment>
<dbReference type="Gene3D" id="1.10.10.10">
    <property type="entry name" value="Winged helix-like DNA-binding domain superfamily/Winged helix DNA-binding domain"/>
    <property type="match status" value="1"/>
</dbReference>
<evidence type="ECO:0000259" key="4">
    <source>
        <dbReference type="PROSITE" id="PS50043"/>
    </source>
</evidence>
<keyword evidence="6" id="KW-1185">Reference proteome</keyword>
<protein>
    <recommendedName>
        <fullName evidence="4">HTH luxR-type domain-containing protein</fullName>
    </recommendedName>
</protein>
<proteinExistence type="predicted"/>
<dbReference type="SUPFAM" id="SSF46894">
    <property type="entry name" value="C-terminal effector domain of the bipartite response regulators"/>
    <property type="match status" value="1"/>
</dbReference>
<organism evidence="5 6">
    <name type="scientific">Actinomycetospora straminea</name>
    <dbReference type="NCBI Taxonomy" id="663607"/>
    <lineage>
        <taxon>Bacteria</taxon>
        <taxon>Bacillati</taxon>
        <taxon>Actinomycetota</taxon>
        <taxon>Actinomycetes</taxon>
        <taxon>Pseudonocardiales</taxon>
        <taxon>Pseudonocardiaceae</taxon>
        <taxon>Actinomycetospora</taxon>
    </lineage>
</organism>
<keyword evidence="3" id="KW-0804">Transcription</keyword>
<reference evidence="6" key="1">
    <citation type="journal article" date="2019" name="Int. J. Syst. Evol. Microbiol.">
        <title>The Global Catalogue of Microorganisms (GCM) 10K type strain sequencing project: providing services to taxonomists for standard genome sequencing and annotation.</title>
        <authorList>
            <consortium name="The Broad Institute Genomics Platform"/>
            <consortium name="The Broad Institute Genome Sequencing Center for Infectious Disease"/>
            <person name="Wu L."/>
            <person name="Ma J."/>
        </authorList>
    </citation>
    <scope>NUCLEOTIDE SEQUENCE [LARGE SCALE GENOMIC DNA]</scope>
    <source>
        <strain evidence="6">JCM 17983</strain>
    </source>
</reference>
<accession>A0ABP9EZT1</accession>
<dbReference type="Pfam" id="PF00196">
    <property type="entry name" value="GerE"/>
    <property type="match status" value="1"/>
</dbReference>
<gene>
    <name evidence="5" type="ORF">GCM10023203_49820</name>
</gene>
<dbReference type="Proteomes" id="UP001500457">
    <property type="component" value="Unassembled WGS sequence"/>
</dbReference>
<evidence type="ECO:0000313" key="6">
    <source>
        <dbReference type="Proteomes" id="UP001500457"/>
    </source>
</evidence>